<dbReference type="InterPro" id="IPR008266">
    <property type="entry name" value="Tyr_kinase_AS"/>
</dbReference>
<reference evidence="5" key="1">
    <citation type="journal article" date="2014" name="Nat. Genet.">
        <title>Genome of the human hookworm Necator americanus.</title>
        <authorList>
            <person name="Tang Y.T."/>
            <person name="Gao X."/>
            <person name="Rosa B.A."/>
            <person name="Abubucker S."/>
            <person name="Hallsworth-Pepin K."/>
            <person name="Martin J."/>
            <person name="Tyagi R."/>
            <person name="Heizer E."/>
            <person name="Zhang X."/>
            <person name="Bhonagiri-Palsikar V."/>
            <person name="Minx P."/>
            <person name="Warren W.C."/>
            <person name="Wang Q."/>
            <person name="Zhan B."/>
            <person name="Hotez P.J."/>
            <person name="Sternberg P.W."/>
            <person name="Dougall A."/>
            <person name="Gaze S.T."/>
            <person name="Mulvenna J."/>
            <person name="Sotillo J."/>
            <person name="Ranganathan S."/>
            <person name="Rabelo E.M."/>
            <person name="Wilson R.K."/>
            <person name="Felgner P.L."/>
            <person name="Bethony J."/>
            <person name="Hawdon J.M."/>
            <person name="Gasser R.B."/>
            <person name="Loukas A."/>
            <person name="Mitreva M."/>
        </authorList>
    </citation>
    <scope>NUCLEOTIDE SEQUENCE [LARGE SCALE GENOMIC DNA]</scope>
</reference>
<keyword evidence="2" id="KW-0067">ATP-binding</keyword>
<gene>
    <name evidence="4" type="ORF">NECAME_06908</name>
</gene>
<name>W2TTB4_NECAM</name>
<dbReference type="STRING" id="51031.W2TTB4"/>
<sequence length="102" mass="11738">MPEKSHKSTLQIFISISGGSLLDKVRKTKVDVTRKRKYCYHAFCGMEYLESQQVRFLFLVIHRDLAARNCLIGSSDTCKISDFGLSLLGRHHKEKHMTRVPV</sequence>
<feature type="non-terminal residue" evidence="4">
    <location>
        <position position="102"/>
    </location>
</feature>
<dbReference type="AlphaFoldDB" id="W2TTB4"/>
<dbReference type="Gene3D" id="1.10.510.10">
    <property type="entry name" value="Transferase(Phosphotransferase) domain 1"/>
    <property type="match status" value="1"/>
</dbReference>
<organism evidence="4 5">
    <name type="scientific">Necator americanus</name>
    <name type="common">Human hookworm</name>
    <dbReference type="NCBI Taxonomy" id="51031"/>
    <lineage>
        <taxon>Eukaryota</taxon>
        <taxon>Metazoa</taxon>
        <taxon>Ecdysozoa</taxon>
        <taxon>Nematoda</taxon>
        <taxon>Chromadorea</taxon>
        <taxon>Rhabditida</taxon>
        <taxon>Rhabditina</taxon>
        <taxon>Rhabditomorpha</taxon>
        <taxon>Strongyloidea</taxon>
        <taxon>Ancylostomatidae</taxon>
        <taxon>Bunostominae</taxon>
        <taxon>Necator</taxon>
    </lineage>
</organism>
<evidence type="ECO:0000313" key="5">
    <source>
        <dbReference type="Proteomes" id="UP000053676"/>
    </source>
</evidence>
<dbReference type="GO" id="GO:0005524">
    <property type="term" value="F:ATP binding"/>
    <property type="evidence" value="ECO:0007669"/>
    <property type="project" value="UniProtKB-KW"/>
</dbReference>
<evidence type="ECO:0000313" key="4">
    <source>
        <dbReference type="EMBL" id="ETN84346.1"/>
    </source>
</evidence>
<dbReference type="PROSITE" id="PS00109">
    <property type="entry name" value="PROTEIN_KINASE_TYR"/>
    <property type="match status" value="1"/>
</dbReference>
<feature type="domain" description="Protein kinase" evidence="3">
    <location>
        <begin position="1"/>
        <end position="102"/>
    </location>
</feature>
<dbReference type="GO" id="GO:0004672">
    <property type="term" value="F:protein kinase activity"/>
    <property type="evidence" value="ECO:0007669"/>
    <property type="project" value="InterPro"/>
</dbReference>
<evidence type="ECO:0000259" key="3">
    <source>
        <dbReference type="PROSITE" id="PS50011"/>
    </source>
</evidence>
<accession>W2TTB4</accession>
<dbReference type="PANTHER" id="PTHR24418">
    <property type="entry name" value="TYROSINE-PROTEIN KINASE"/>
    <property type="match status" value="1"/>
</dbReference>
<proteinExistence type="predicted"/>
<dbReference type="OrthoDB" id="346907at2759"/>
<evidence type="ECO:0000256" key="2">
    <source>
        <dbReference type="ARBA" id="ARBA00022840"/>
    </source>
</evidence>
<protein>
    <recommendedName>
        <fullName evidence="3">Protein kinase domain-containing protein</fullName>
    </recommendedName>
</protein>
<dbReference type="EMBL" id="KI657953">
    <property type="protein sequence ID" value="ETN84346.1"/>
    <property type="molecule type" value="Genomic_DNA"/>
</dbReference>
<dbReference type="InterPro" id="IPR011009">
    <property type="entry name" value="Kinase-like_dom_sf"/>
</dbReference>
<keyword evidence="1" id="KW-0547">Nucleotide-binding</keyword>
<dbReference type="InterPro" id="IPR050198">
    <property type="entry name" value="Non-receptor_tyrosine_kinases"/>
</dbReference>
<dbReference type="Pfam" id="PF07714">
    <property type="entry name" value="PK_Tyr_Ser-Thr"/>
    <property type="match status" value="1"/>
</dbReference>
<keyword evidence="5" id="KW-1185">Reference proteome</keyword>
<dbReference type="KEGG" id="nai:NECAME_06908"/>
<dbReference type="SUPFAM" id="SSF56112">
    <property type="entry name" value="Protein kinase-like (PK-like)"/>
    <property type="match status" value="1"/>
</dbReference>
<evidence type="ECO:0000256" key="1">
    <source>
        <dbReference type="ARBA" id="ARBA00022741"/>
    </source>
</evidence>
<dbReference type="Proteomes" id="UP000053676">
    <property type="component" value="Unassembled WGS sequence"/>
</dbReference>
<dbReference type="InterPro" id="IPR001245">
    <property type="entry name" value="Ser-Thr/Tyr_kinase_cat_dom"/>
</dbReference>
<dbReference type="PROSITE" id="PS50011">
    <property type="entry name" value="PROTEIN_KINASE_DOM"/>
    <property type="match status" value="1"/>
</dbReference>
<dbReference type="InterPro" id="IPR000719">
    <property type="entry name" value="Prot_kinase_dom"/>
</dbReference>